<feature type="compositionally biased region" description="Basic and acidic residues" evidence="3">
    <location>
        <begin position="298"/>
        <end position="313"/>
    </location>
</feature>
<name>H3BWR3_TETNG</name>
<accession>H3BWR3</accession>
<dbReference type="Pfam" id="PF00017">
    <property type="entry name" value="SH2"/>
    <property type="match status" value="1"/>
</dbReference>
<dbReference type="GO" id="GO:0005737">
    <property type="term" value="C:cytoplasm"/>
    <property type="evidence" value="ECO:0007669"/>
    <property type="project" value="UniProtKB-ARBA"/>
</dbReference>
<evidence type="ECO:0000256" key="2">
    <source>
        <dbReference type="PROSITE-ProRule" id="PRU00191"/>
    </source>
</evidence>
<evidence type="ECO:0000259" key="4">
    <source>
        <dbReference type="PROSITE" id="PS50001"/>
    </source>
</evidence>
<dbReference type="PROSITE" id="PS50001">
    <property type="entry name" value="SH2"/>
    <property type="match status" value="1"/>
</dbReference>
<dbReference type="OMA" id="GSRNQCM"/>
<keyword evidence="6" id="KW-1185">Reference proteome</keyword>
<feature type="region of interest" description="Disordered" evidence="3">
    <location>
        <begin position="250"/>
        <end position="292"/>
    </location>
</feature>
<dbReference type="FunFam" id="3.30.505.10:FF:000016">
    <property type="entry name" value="B-cell linker protein isoform 2"/>
    <property type="match status" value="1"/>
</dbReference>
<protein>
    <recommendedName>
        <fullName evidence="4">SH2 domain-containing protein</fullName>
    </recommendedName>
</protein>
<dbReference type="AlphaFoldDB" id="H3BWR3"/>
<dbReference type="InterPro" id="IPR000980">
    <property type="entry name" value="SH2"/>
</dbReference>
<dbReference type="GO" id="GO:0035556">
    <property type="term" value="P:intracellular signal transduction"/>
    <property type="evidence" value="ECO:0007669"/>
    <property type="project" value="TreeGrafter"/>
</dbReference>
<dbReference type="Ensembl" id="ENSTNIT00000002338.1">
    <property type="protein sequence ID" value="ENSTNIP00000000426.1"/>
    <property type="gene ID" value="ENSTNIG00000001645.1"/>
</dbReference>
<dbReference type="HOGENOM" id="CLU_040430_0_0_1"/>
<dbReference type="SMART" id="SM00252">
    <property type="entry name" value="SH2"/>
    <property type="match status" value="1"/>
</dbReference>
<evidence type="ECO:0000313" key="6">
    <source>
        <dbReference type="Proteomes" id="UP000007303"/>
    </source>
</evidence>
<dbReference type="PANTHER" id="PTHR14098">
    <property type="entry name" value="SH2 DOMAIN CONTAINING PROTEIN"/>
    <property type="match status" value="1"/>
</dbReference>
<dbReference type="InterPro" id="IPR036860">
    <property type="entry name" value="SH2_dom_sf"/>
</dbReference>
<keyword evidence="1 2" id="KW-0727">SH2 domain</keyword>
<feature type="region of interest" description="Disordered" evidence="3">
    <location>
        <begin position="81"/>
        <end position="103"/>
    </location>
</feature>
<evidence type="ECO:0000313" key="5">
    <source>
        <dbReference type="Ensembl" id="ENSTNIP00000000426.1"/>
    </source>
</evidence>
<dbReference type="Gene3D" id="3.30.505.10">
    <property type="entry name" value="SH2 domain"/>
    <property type="match status" value="1"/>
</dbReference>
<proteinExistence type="predicted"/>
<organism evidence="5 6">
    <name type="scientific">Tetraodon nigroviridis</name>
    <name type="common">Spotted green pufferfish</name>
    <name type="synonym">Chelonodon nigroviridis</name>
    <dbReference type="NCBI Taxonomy" id="99883"/>
    <lineage>
        <taxon>Eukaryota</taxon>
        <taxon>Metazoa</taxon>
        <taxon>Chordata</taxon>
        <taxon>Craniata</taxon>
        <taxon>Vertebrata</taxon>
        <taxon>Euteleostomi</taxon>
        <taxon>Actinopterygii</taxon>
        <taxon>Neopterygii</taxon>
        <taxon>Teleostei</taxon>
        <taxon>Neoteleostei</taxon>
        <taxon>Acanthomorphata</taxon>
        <taxon>Eupercaria</taxon>
        <taxon>Tetraodontiformes</taxon>
        <taxon>Tetradontoidea</taxon>
        <taxon>Tetraodontidae</taxon>
        <taxon>Tetraodon</taxon>
    </lineage>
</organism>
<dbReference type="Proteomes" id="UP000007303">
    <property type="component" value="Unassembled WGS sequence"/>
</dbReference>
<feature type="region of interest" description="Disordered" evidence="3">
    <location>
        <begin position="298"/>
        <end position="317"/>
    </location>
</feature>
<dbReference type="PANTHER" id="PTHR14098:SF1">
    <property type="entry name" value="LYMPHOCYTE CYTOSOLIC PROTEIN 2"/>
    <property type="match status" value="1"/>
</dbReference>
<evidence type="ECO:0000256" key="1">
    <source>
        <dbReference type="ARBA" id="ARBA00022999"/>
    </source>
</evidence>
<dbReference type="GeneTree" id="ENSGT00940000156835"/>
<sequence>MSSERVPSRSEVMGWGPHQLSEYLKRMNLSGCDKVVLKNSISGSRFINLSDHDLQKFPKVHAPLISKISSEINKKDEKRGLFSRKPRYQEPEVTAESQGWDEDEFEEFDDDYESPYSGDDAESVEDYELPNDDVANDYEPPPSQPSEDLKHICCPVISITSTKEGLYNRNSHASFRGPPPIVTPRPSSSTISAPSPRMVNVSFCSLCLNTPGWLTEPATFRSGRVPGETSPHTPARKRQLKELIRTQLIGSQPDPHDLPAGPNLRPFLPPAPPSAGATPLPSTTPAPPPTIRFYRSDAKREQQPHDDVTKDHCPSSSHLGVKHNTFPLHNKKLPLCPGPSGHPSHYGDSYCSLPSNFPAAGSLPQKLQSAEQRCSFRGPDRQSFTSPTSKADAQDLDPCWYVGQVSRGQAEGCLKYFHKDGAYLVRDSVRQLAGQPFTLMVFYQEKVYNIQIRQQNNQFLLGTGLKVQEPFPSVRDIIYHYSQFPLLLIDAKKRSFNQQNQCLLSDPAGYL</sequence>
<reference evidence="5" key="3">
    <citation type="submission" date="2025-09" db="UniProtKB">
        <authorList>
            <consortium name="Ensembl"/>
        </authorList>
    </citation>
    <scope>IDENTIFICATION</scope>
</reference>
<dbReference type="PRINTS" id="PR00401">
    <property type="entry name" value="SH2DOMAIN"/>
</dbReference>
<dbReference type="SUPFAM" id="SSF55550">
    <property type="entry name" value="SH2 domain"/>
    <property type="match status" value="1"/>
</dbReference>
<dbReference type="Gene3D" id="1.10.150.50">
    <property type="entry name" value="Transcription Factor, Ets-1"/>
    <property type="match status" value="1"/>
</dbReference>
<dbReference type="InterPro" id="IPR013761">
    <property type="entry name" value="SAM/pointed_sf"/>
</dbReference>
<dbReference type="GO" id="GO:0007169">
    <property type="term" value="P:cell surface receptor protein tyrosine kinase signaling pathway"/>
    <property type="evidence" value="ECO:0007669"/>
    <property type="project" value="TreeGrafter"/>
</dbReference>
<dbReference type="InParanoid" id="H3BWR3"/>
<reference evidence="5" key="2">
    <citation type="submission" date="2025-08" db="UniProtKB">
        <authorList>
            <consortium name="Ensembl"/>
        </authorList>
    </citation>
    <scope>IDENTIFICATION</scope>
</reference>
<dbReference type="STRING" id="99883.ENSTNIP00000000426"/>
<reference evidence="6" key="1">
    <citation type="journal article" date="2004" name="Nature">
        <title>Genome duplication in the teleost fish Tetraodon nigroviridis reveals the early vertebrate proto-karyotype.</title>
        <authorList>
            <person name="Jaillon O."/>
            <person name="Aury J.-M."/>
            <person name="Brunet F."/>
            <person name="Petit J.-L."/>
            <person name="Stange-Thomann N."/>
            <person name="Mauceli E."/>
            <person name="Bouneau L."/>
            <person name="Fischer C."/>
            <person name="Ozouf-Costaz C."/>
            <person name="Bernot A."/>
            <person name="Nicaud S."/>
            <person name="Jaffe D."/>
            <person name="Fisher S."/>
            <person name="Lutfalla G."/>
            <person name="Dossat C."/>
            <person name="Segurens B."/>
            <person name="Dasilva C."/>
            <person name="Salanoubat M."/>
            <person name="Levy M."/>
            <person name="Boudet N."/>
            <person name="Castellano S."/>
            <person name="Anthouard V."/>
            <person name="Jubin C."/>
            <person name="Castelli V."/>
            <person name="Katinka M."/>
            <person name="Vacherie B."/>
            <person name="Biemont C."/>
            <person name="Skalli Z."/>
            <person name="Cattolico L."/>
            <person name="Poulain J."/>
            <person name="De Berardinis V."/>
            <person name="Cruaud C."/>
            <person name="Duprat S."/>
            <person name="Brottier P."/>
            <person name="Coutanceau J.-P."/>
            <person name="Gouzy J."/>
            <person name="Parra G."/>
            <person name="Lardier G."/>
            <person name="Chapple C."/>
            <person name="McKernan K.J."/>
            <person name="McEwan P."/>
            <person name="Bosak S."/>
            <person name="Kellis M."/>
            <person name="Volff J.-N."/>
            <person name="Guigo R."/>
            <person name="Zody M.C."/>
            <person name="Mesirov J."/>
            <person name="Lindblad-Toh K."/>
            <person name="Birren B."/>
            <person name="Nusbaum C."/>
            <person name="Kahn D."/>
            <person name="Robinson-Rechavi M."/>
            <person name="Laudet V."/>
            <person name="Schachter V."/>
            <person name="Quetier F."/>
            <person name="Saurin W."/>
            <person name="Scarpelli C."/>
            <person name="Wincker P."/>
            <person name="Lander E.S."/>
            <person name="Weissenbach J."/>
            <person name="Roest Crollius H."/>
        </authorList>
    </citation>
    <scope>NUCLEOTIDE SEQUENCE [LARGE SCALE GENOMIC DNA]</scope>
</reference>
<evidence type="ECO:0000256" key="3">
    <source>
        <dbReference type="SAM" id="MobiDB-lite"/>
    </source>
</evidence>
<feature type="domain" description="SH2" evidence="4">
    <location>
        <begin position="400"/>
        <end position="508"/>
    </location>
</feature>
<dbReference type="SUPFAM" id="SSF47769">
    <property type="entry name" value="SAM/Pointed domain"/>
    <property type="match status" value="1"/>
</dbReference>
<dbReference type="InterPro" id="IPR051751">
    <property type="entry name" value="Immunoreceptor_sig_adapters"/>
</dbReference>